<evidence type="ECO:0000256" key="1">
    <source>
        <dbReference type="SAM" id="MobiDB-lite"/>
    </source>
</evidence>
<evidence type="ECO:0000313" key="5">
    <source>
        <dbReference type="Proteomes" id="UP000000602"/>
    </source>
</evidence>
<dbReference type="GO" id="GO:0006508">
    <property type="term" value="P:proteolysis"/>
    <property type="evidence" value="ECO:0007669"/>
    <property type="project" value="InterPro"/>
</dbReference>
<dbReference type="SUPFAM" id="SSF54211">
    <property type="entry name" value="Ribosomal protein S5 domain 2-like"/>
    <property type="match status" value="1"/>
</dbReference>
<keyword evidence="5" id="KW-1185">Reference proteome</keyword>
<dbReference type="Gene3D" id="3.30.230.10">
    <property type="match status" value="1"/>
</dbReference>
<gene>
    <name evidence="4" type="ordered locus">DP1215</name>
</gene>
<dbReference type="InterPro" id="IPR014721">
    <property type="entry name" value="Ribsml_uS5_D2-typ_fold_subgr"/>
</dbReference>
<accession>Q6ANY0</accession>
<proteinExistence type="predicted"/>
<dbReference type="Proteomes" id="UP000000602">
    <property type="component" value="Chromosome"/>
</dbReference>
<dbReference type="HOGENOM" id="CLU_975665_0_0_7"/>
<dbReference type="AlphaFoldDB" id="Q6ANY0"/>
<feature type="domain" description="Lon proteolytic" evidence="3">
    <location>
        <begin position="91"/>
        <end position="195"/>
    </location>
</feature>
<evidence type="ECO:0000313" key="4">
    <source>
        <dbReference type="EMBL" id="CAG35944.1"/>
    </source>
</evidence>
<dbReference type="KEGG" id="dps:DP1215"/>
<dbReference type="eggNOG" id="COG1067">
    <property type="taxonomic scope" value="Bacteria"/>
</dbReference>
<dbReference type="InterPro" id="IPR020568">
    <property type="entry name" value="Ribosomal_Su5_D2-typ_SF"/>
</dbReference>
<reference evidence="5" key="1">
    <citation type="journal article" date="2004" name="Environ. Microbiol.">
        <title>The genome of Desulfotalea psychrophila, a sulfate-reducing bacterium from permanently cold Arctic sediments.</title>
        <authorList>
            <person name="Rabus R."/>
            <person name="Ruepp A."/>
            <person name="Frickey T."/>
            <person name="Rattei T."/>
            <person name="Fartmann B."/>
            <person name="Stark M."/>
            <person name="Bauer M."/>
            <person name="Zibat A."/>
            <person name="Lombardot T."/>
            <person name="Becker I."/>
            <person name="Amann J."/>
            <person name="Gellner K."/>
            <person name="Teeling H."/>
            <person name="Leuschner W.D."/>
            <person name="Gloeckner F.-O."/>
            <person name="Lupas A.N."/>
            <person name="Amann R."/>
            <person name="Klenk H.-P."/>
        </authorList>
    </citation>
    <scope>NUCLEOTIDE SEQUENCE [LARGE SCALE GENOMIC DNA]</scope>
    <source>
        <strain evidence="5">DSM 12343 / LSv54</strain>
    </source>
</reference>
<sequence length="285" mass="30435">MGTVKKCTHLEPSSLLFPFASGNLAEIELSFYVNSGKRDGRPITTYPLDNVSPDLDQSVRYAAEVAYRLALQSSKLGEISYAAGYRLKNMEGETSLTGESAGLAMALALYSELTSIHLGRVVATGALTGLGDGGTVSWVGEVPAKLLGALDGLESGDSMFYPLANVSQVTDVLKKKYVERGIRLIAVGSVEEALNYFPSLSCPSQELVKKSRCVPALAIILLVGMLLVGGYVLGEHDNDLAEGNVIIEESSVDKVRGRIKSFEAYNDQGDKPAPSAQKDNSFGFE</sequence>
<feature type="region of interest" description="Disordered" evidence="1">
    <location>
        <begin position="265"/>
        <end position="285"/>
    </location>
</feature>
<name>Q6ANY0_DESPS</name>
<evidence type="ECO:0000259" key="3">
    <source>
        <dbReference type="Pfam" id="PF05362"/>
    </source>
</evidence>
<protein>
    <recommendedName>
        <fullName evidence="3">Lon proteolytic domain-containing protein</fullName>
    </recommendedName>
</protein>
<feature type="transmembrane region" description="Helical" evidence="2">
    <location>
        <begin position="213"/>
        <end position="233"/>
    </location>
</feature>
<dbReference type="GO" id="GO:0004252">
    <property type="term" value="F:serine-type endopeptidase activity"/>
    <property type="evidence" value="ECO:0007669"/>
    <property type="project" value="InterPro"/>
</dbReference>
<dbReference type="EMBL" id="CR522870">
    <property type="protein sequence ID" value="CAG35944.1"/>
    <property type="molecule type" value="Genomic_DNA"/>
</dbReference>
<organism evidence="4 5">
    <name type="scientific">Desulfotalea psychrophila (strain LSv54 / DSM 12343)</name>
    <dbReference type="NCBI Taxonomy" id="177439"/>
    <lineage>
        <taxon>Bacteria</taxon>
        <taxon>Pseudomonadati</taxon>
        <taxon>Thermodesulfobacteriota</taxon>
        <taxon>Desulfobulbia</taxon>
        <taxon>Desulfobulbales</taxon>
        <taxon>Desulfocapsaceae</taxon>
        <taxon>Desulfotalea</taxon>
    </lineage>
</organism>
<keyword evidence="2" id="KW-0812">Transmembrane</keyword>
<keyword evidence="2" id="KW-1133">Transmembrane helix</keyword>
<dbReference type="GO" id="GO:0004176">
    <property type="term" value="F:ATP-dependent peptidase activity"/>
    <property type="evidence" value="ECO:0007669"/>
    <property type="project" value="InterPro"/>
</dbReference>
<dbReference type="InterPro" id="IPR008269">
    <property type="entry name" value="Lon_proteolytic"/>
</dbReference>
<dbReference type="RefSeq" id="WP_011188456.1">
    <property type="nucleotide sequence ID" value="NC_006138.1"/>
</dbReference>
<keyword evidence="2" id="KW-0472">Membrane</keyword>
<evidence type="ECO:0000256" key="2">
    <source>
        <dbReference type="SAM" id="Phobius"/>
    </source>
</evidence>
<dbReference type="Pfam" id="PF05362">
    <property type="entry name" value="Lon_C"/>
    <property type="match status" value="1"/>
</dbReference>